<dbReference type="GO" id="GO:0004190">
    <property type="term" value="F:aspartic-type endopeptidase activity"/>
    <property type="evidence" value="ECO:0007669"/>
    <property type="project" value="InterPro"/>
</dbReference>
<organism evidence="6 7">
    <name type="scientific">Echeneis naucrates</name>
    <name type="common">Live sharksucker</name>
    <dbReference type="NCBI Taxonomy" id="173247"/>
    <lineage>
        <taxon>Eukaryota</taxon>
        <taxon>Metazoa</taxon>
        <taxon>Chordata</taxon>
        <taxon>Craniata</taxon>
        <taxon>Vertebrata</taxon>
        <taxon>Euteleostomi</taxon>
        <taxon>Actinopterygii</taxon>
        <taxon>Neopterygii</taxon>
        <taxon>Teleostei</taxon>
        <taxon>Neoteleostei</taxon>
        <taxon>Acanthomorphata</taxon>
        <taxon>Carangaria</taxon>
        <taxon>Carangiformes</taxon>
        <taxon>Echeneidae</taxon>
        <taxon>Echeneis</taxon>
    </lineage>
</organism>
<dbReference type="GO" id="GO:0004523">
    <property type="term" value="F:RNA-DNA hybrid ribonuclease activity"/>
    <property type="evidence" value="ECO:0007669"/>
    <property type="project" value="UniProtKB-EC"/>
</dbReference>
<dbReference type="InterPro" id="IPR021109">
    <property type="entry name" value="Peptidase_aspartic_dom_sf"/>
</dbReference>
<dbReference type="InterPro" id="IPR043502">
    <property type="entry name" value="DNA/RNA_pol_sf"/>
</dbReference>
<dbReference type="SUPFAM" id="SSF56672">
    <property type="entry name" value="DNA/RNA polymerases"/>
    <property type="match status" value="1"/>
</dbReference>
<dbReference type="Gene3D" id="2.40.70.10">
    <property type="entry name" value="Acid Proteases"/>
    <property type="match status" value="1"/>
</dbReference>
<comment type="similarity">
    <text evidence="1">Belongs to the beta type-B retroviral polymerase family. HERV class-II K(HML-2) pol subfamily.</text>
</comment>
<dbReference type="AlphaFoldDB" id="A0A665THK9"/>
<feature type="domain" description="Peptidase A2" evidence="4">
    <location>
        <begin position="59"/>
        <end position="74"/>
    </location>
</feature>
<dbReference type="InterPro" id="IPR001995">
    <property type="entry name" value="Peptidase_A2_cat"/>
</dbReference>
<evidence type="ECO:0000313" key="6">
    <source>
        <dbReference type="Ensembl" id="ENSENLP00000005502.1"/>
    </source>
</evidence>
<protein>
    <recommendedName>
        <fullName evidence="2">ribonuclease H</fullName>
        <ecNumber evidence="2">3.1.26.4</ecNumber>
    </recommendedName>
</protein>
<dbReference type="EC" id="3.1.26.4" evidence="2"/>
<feature type="domain" description="Reverse transcriptase" evidence="5">
    <location>
        <begin position="167"/>
        <end position="351"/>
    </location>
</feature>
<dbReference type="InterPro" id="IPR051320">
    <property type="entry name" value="Viral_Replic_Matur_Polypro"/>
</dbReference>
<keyword evidence="3" id="KW-0378">Hydrolase</keyword>
<dbReference type="Gene3D" id="3.10.10.10">
    <property type="entry name" value="HIV Type 1 Reverse Transcriptase, subunit A, domain 1"/>
    <property type="match status" value="1"/>
</dbReference>
<dbReference type="InterPro" id="IPR000477">
    <property type="entry name" value="RT_dom"/>
</dbReference>
<dbReference type="InParanoid" id="A0A665THK9"/>
<evidence type="ECO:0000313" key="7">
    <source>
        <dbReference type="Proteomes" id="UP000472264"/>
    </source>
</evidence>
<reference evidence="6" key="1">
    <citation type="submission" date="2021-04" db="EMBL/GenBank/DDBJ databases">
        <authorList>
            <consortium name="Wellcome Sanger Institute Data Sharing"/>
        </authorList>
    </citation>
    <scope>NUCLEOTIDE SEQUENCE [LARGE SCALE GENOMIC DNA]</scope>
</reference>
<evidence type="ECO:0000256" key="3">
    <source>
        <dbReference type="ARBA" id="ARBA00022801"/>
    </source>
</evidence>
<proteinExistence type="inferred from homology"/>
<dbReference type="PANTHER" id="PTHR33064">
    <property type="entry name" value="POL PROTEIN"/>
    <property type="match status" value="1"/>
</dbReference>
<dbReference type="InterPro" id="IPR043128">
    <property type="entry name" value="Rev_trsase/Diguanyl_cyclase"/>
</dbReference>
<dbReference type="PROSITE" id="PS50878">
    <property type="entry name" value="RT_POL"/>
    <property type="match status" value="1"/>
</dbReference>
<dbReference type="PANTHER" id="PTHR33064:SF37">
    <property type="entry name" value="RIBONUCLEASE H"/>
    <property type="match status" value="1"/>
</dbReference>
<accession>A0A665THK9</accession>
<evidence type="ECO:0000256" key="2">
    <source>
        <dbReference type="ARBA" id="ARBA00012180"/>
    </source>
</evidence>
<dbReference type="GO" id="GO:0006508">
    <property type="term" value="P:proteolysis"/>
    <property type="evidence" value="ECO:0007669"/>
    <property type="project" value="InterPro"/>
</dbReference>
<dbReference type="Gene3D" id="3.30.70.270">
    <property type="match status" value="1"/>
</dbReference>
<sequence>MTSHGKPTLPTAPPVTSRKTVRAVGVGGIPLCLPVSEPTTVSIGPFTENVSSFTTSHSFLLSDTTPVNLLGRDLLCKLNCTIYCTPDGIFLETNHGNATAVIATLTEQIQPISEEKGEVYDRIVSSVPPTVWASSTNDVGLIKTAEPVQVLLKHDTCLPRIPQYPLSQERREGIRPVIQSLLTQGVIKPGKQEYRFVQDLRAINKVVLPRFPLVPNPTTVLSSLPASSTHYTVLDLCSAFFSVPLHTDSQYLFAFTYEGKQYTFTRLPQGYTESPTIFSRALHSDLKDVSFPGGSVLVQYVDDLLLASPSASACETDTIVLLNALAVKGHKASLKKAQMCQTVVQYLGHTLSGSTRVLTPSRVKAILEVCCCNSTCN</sequence>
<reference evidence="6" key="2">
    <citation type="submission" date="2025-08" db="UniProtKB">
        <authorList>
            <consortium name="Ensembl"/>
        </authorList>
    </citation>
    <scope>IDENTIFICATION</scope>
</reference>
<reference evidence="6" key="3">
    <citation type="submission" date="2025-09" db="UniProtKB">
        <authorList>
            <consortium name="Ensembl"/>
        </authorList>
    </citation>
    <scope>IDENTIFICATION</scope>
</reference>
<dbReference type="OMA" id="IYCTPDG"/>
<evidence type="ECO:0000256" key="1">
    <source>
        <dbReference type="ARBA" id="ARBA00010879"/>
    </source>
</evidence>
<name>A0A665THK9_ECHNA</name>
<dbReference type="Proteomes" id="UP000472264">
    <property type="component" value="Chromosome 1"/>
</dbReference>
<dbReference type="SUPFAM" id="SSF50630">
    <property type="entry name" value="Acid proteases"/>
    <property type="match status" value="1"/>
</dbReference>
<keyword evidence="7" id="KW-1185">Reference proteome</keyword>
<evidence type="ECO:0000259" key="4">
    <source>
        <dbReference type="PROSITE" id="PS50175"/>
    </source>
</evidence>
<evidence type="ECO:0000259" key="5">
    <source>
        <dbReference type="PROSITE" id="PS50878"/>
    </source>
</evidence>
<dbReference type="Pfam" id="PF00078">
    <property type="entry name" value="RVT_1"/>
    <property type="match status" value="1"/>
</dbReference>
<dbReference type="Ensembl" id="ENSENLT00000005771.1">
    <property type="protein sequence ID" value="ENSENLP00000005502.1"/>
    <property type="gene ID" value="ENSENLG00000002696.1"/>
</dbReference>
<dbReference type="PROSITE" id="PS50175">
    <property type="entry name" value="ASP_PROT_RETROV"/>
    <property type="match status" value="1"/>
</dbReference>